<name>A0A0E9RXF0_ANGAN</name>
<accession>A0A0E9RXF0</accession>
<dbReference type="AlphaFoldDB" id="A0A0E9RXF0"/>
<evidence type="ECO:0000313" key="1">
    <source>
        <dbReference type="EMBL" id="JAH32908.1"/>
    </source>
</evidence>
<sequence>MTLQSIFATSVKTEQDGLGKDGRGGYCML</sequence>
<dbReference type="EMBL" id="GBXM01075669">
    <property type="protein sequence ID" value="JAH32908.1"/>
    <property type="molecule type" value="Transcribed_RNA"/>
</dbReference>
<organism evidence="1">
    <name type="scientific">Anguilla anguilla</name>
    <name type="common">European freshwater eel</name>
    <name type="synonym">Muraena anguilla</name>
    <dbReference type="NCBI Taxonomy" id="7936"/>
    <lineage>
        <taxon>Eukaryota</taxon>
        <taxon>Metazoa</taxon>
        <taxon>Chordata</taxon>
        <taxon>Craniata</taxon>
        <taxon>Vertebrata</taxon>
        <taxon>Euteleostomi</taxon>
        <taxon>Actinopterygii</taxon>
        <taxon>Neopterygii</taxon>
        <taxon>Teleostei</taxon>
        <taxon>Anguilliformes</taxon>
        <taxon>Anguillidae</taxon>
        <taxon>Anguilla</taxon>
    </lineage>
</organism>
<reference evidence="1" key="1">
    <citation type="submission" date="2014-11" db="EMBL/GenBank/DDBJ databases">
        <authorList>
            <person name="Amaro Gonzalez C."/>
        </authorList>
    </citation>
    <scope>NUCLEOTIDE SEQUENCE</scope>
</reference>
<proteinExistence type="predicted"/>
<protein>
    <submittedName>
        <fullName evidence="1">Uncharacterized protein</fullName>
    </submittedName>
</protein>
<reference evidence="1" key="2">
    <citation type="journal article" date="2015" name="Fish Shellfish Immunol.">
        <title>Early steps in the European eel (Anguilla anguilla)-Vibrio vulnificus interaction in the gills: Role of the RtxA13 toxin.</title>
        <authorList>
            <person name="Callol A."/>
            <person name="Pajuelo D."/>
            <person name="Ebbesson L."/>
            <person name="Teles M."/>
            <person name="MacKenzie S."/>
            <person name="Amaro C."/>
        </authorList>
    </citation>
    <scope>NUCLEOTIDE SEQUENCE</scope>
</reference>